<accession>A0ABN1JEZ1</accession>
<organism evidence="1 2">
    <name type="scientific">Gaetbulibacter jejuensis</name>
    <dbReference type="NCBI Taxonomy" id="584607"/>
    <lineage>
        <taxon>Bacteria</taxon>
        <taxon>Pseudomonadati</taxon>
        <taxon>Bacteroidota</taxon>
        <taxon>Flavobacteriia</taxon>
        <taxon>Flavobacteriales</taxon>
        <taxon>Flavobacteriaceae</taxon>
        <taxon>Gaetbulibacter</taxon>
    </lineage>
</organism>
<sequence>MFTIFGASKDIEEISVSGKYGTTSEDTYNIRLSFINQFVLEIKNKKHAKLQKFMQIASKILSLQAVIF</sequence>
<name>A0ABN1JEZ1_9FLAO</name>
<gene>
    <name evidence="1" type="ORF">GCM10009431_05650</name>
</gene>
<keyword evidence="2" id="KW-1185">Reference proteome</keyword>
<dbReference type="Proteomes" id="UP001500736">
    <property type="component" value="Unassembled WGS sequence"/>
</dbReference>
<comment type="caution">
    <text evidence="1">The sequence shown here is derived from an EMBL/GenBank/DDBJ whole genome shotgun (WGS) entry which is preliminary data.</text>
</comment>
<reference evidence="1 2" key="1">
    <citation type="journal article" date="2019" name="Int. J. Syst. Evol. Microbiol.">
        <title>The Global Catalogue of Microorganisms (GCM) 10K type strain sequencing project: providing services to taxonomists for standard genome sequencing and annotation.</title>
        <authorList>
            <consortium name="The Broad Institute Genomics Platform"/>
            <consortium name="The Broad Institute Genome Sequencing Center for Infectious Disease"/>
            <person name="Wu L."/>
            <person name="Ma J."/>
        </authorList>
    </citation>
    <scope>NUCLEOTIDE SEQUENCE [LARGE SCALE GENOMIC DNA]</scope>
    <source>
        <strain evidence="1 2">JCM 15976</strain>
    </source>
</reference>
<proteinExistence type="predicted"/>
<evidence type="ECO:0000313" key="1">
    <source>
        <dbReference type="EMBL" id="GAA0738089.1"/>
    </source>
</evidence>
<protein>
    <submittedName>
        <fullName evidence="1">Uncharacterized protein</fullName>
    </submittedName>
</protein>
<evidence type="ECO:0000313" key="2">
    <source>
        <dbReference type="Proteomes" id="UP001500736"/>
    </source>
</evidence>
<dbReference type="EMBL" id="BAAAGF010000001">
    <property type="protein sequence ID" value="GAA0738089.1"/>
    <property type="molecule type" value="Genomic_DNA"/>
</dbReference>